<sequence length="219" mass="22199">MAHKRNERTGYDSYTRDEFDNPPAGPMGVHRGTRSLASRTMPYFVVLLIAVLLGFLAWALLSGAASNIRMPWTAASSSTASSSASSSSASSSASDTSSSSTSASDTESSSASSSPSSSSPSSSSSSSTSEAVNKSTSVRVINGTSVAGYAAKQKTVLNNAGFTNVVAANPTGSLPTASVVWYQNETDKATAEAVASSLGISTVTQMTSVAAPVVAVLMQ</sequence>
<reference evidence="4 5" key="1">
    <citation type="journal article" date="2017" name="BMC Genomics">
        <title>Comparative genomic and phylogenomic analyses of the Bifidobacteriaceae family.</title>
        <authorList>
            <person name="Lugli G.A."/>
            <person name="Milani C."/>
            <person name="Turroni F."/>
            <person name="Duranti S."/>
            <person name="Mancabelli L."/>
            <person name="Mangifesta M."/>
            <person name="Ferrario C."/>
            <person name="Modesto M."/>
            <person name="Mattarelli P."/>
            <person name="Jiri K."/>
            <person name="van Sinderen D."/>
            <person name="Ventura M."/>
        </authorList>
    </citation>
    <scope>NUCLEOTIDE SEQUENCE [LARGE SCALE GENOMIC DNA]</scope>
    <source>
        <strain evidence="4 5">LMG 28769</strain>
    </source>
</reference>
<evidence type="ECO:0000259" key="3">
    <source>
        <dbReference type="Pfam" id="PF13399"/>
    </source>
</evidence>
<protein>
    <submittedName>
        <fullName evidence="4">Cell wall integrity and stress response protein 1</fullName>
    </submittedName>
</protein>
<feature type="transmembrane region" description="Helical" evidence="2">
    <location>
        <begin position="41"/>
        <end position="61"/>
    </location>
</feature>
<feature type="compositionally biased region" description="Basic and acidic residues" evidence="1">
    <location>
        <begin position="7"/>
        <end position="19"/>
    </location>
</feature>
<dbReference type="OrthoDB" id="3242784at2"/>
<evidence type="ECO:0000256" key="2">
    <source>
        <dbReference type="SAM" id="Phobius"/>
    </source>
</evidence>
<feature type="domain" description="LytR/CpsA/Psr regulator C-terminal" evidence="3">
    <location>
        <begin position="136"/>
        <end position="214"/>
    </location>
</feature>
<keyword evidence="2" id="KW-1133">Transmembrane helix</keyword>
<feature type="region of interest" description="Disordered" evidence="1">
    <location>
        <begin position="79"/>
        <end position="134"/>
    </location>
</feature>
<evidence type="ECO:0000313" key="5">
    <source>
        <dbReference type="Proteomes" id="UP000216451"/>
    </source>
</evidence>
<dbReference type="Proteomes" id="UP000216451">
    <property type="component" value="Unassembled WGS sequence"/>
</dbReference>
<accession>A0A261G208</accession>
<gene>
    <name evidence="4" type="ORF">BAQU_1654</name>
</gene>
<keyword evidence="5" id="KW-1185">Reference proteome</keyword>
<keyword evidence="2" id="KW-0472">Membrane</keyword>
<proteinExistence type="predicted"/>
<dbReference type="EMBL" id="MWXA01000008">
    <property type="protein sequence ID" value="OZG65471.1"/>
    <property type="molecule type" value="Genomic_DNA"/>
</dbReference>
<feature type="compositionally biased region" description="Low complexity" evidence="1">
    <location>
        <begin position="79"/>
        <end position="131"/>
    </location>
</feature>
<dbReference type="InterPro" id="IPR027381">
    <property type="entry name" value="LytR/CpsA/Psr_C"/>
</dbReference>
<evidence type="ECO:0000313" key="4">
    <source>
        <dbReference type="EMBL" id="OZG65471.1"/>
    </source>
</evidence>
<comment type="caution">
    <text evidence="4">The sequence shown here is derived from an EMBL/GenBank/DDBJ whole genome shotgun (WGS) entry which is preliminary data.</text>
</comment>
<organism evidence="4 5">
    <name type="scientific">Bifidobacterium aquikefiri</name>
    <dbReference type="NCBI Taxonomy" id="1653207"/>
    <lineage>
        <taxon>Bacteria</taxon>
        <taxon>Bacillati</taxon>
        <taxon>Actinomycetota</taxon>
        <taxon>Actinomycetes</taxon>
        <taxon>Bifidobacteriales</taxon>
        <taxon>Bifidobacteriaceae</taxon>
        <taxon>Bifidobacterium</taxon>
    </lineage>
</organism>
<dbReference type="Gene3D" id="3.30.70.2390">
    <property type="match status" value="1"/>
</dbReference>
<keyword evidence="2" id="KW-0812">Transmembrane</keyword>
<evidence type="ECO:0000256" key="1">
    <source>
        <dbReference type="SAM" id="MobiDB-lite"/>
    </source>
</evidence>
<dbReference type="Pfam" id="PF13399">
    <property type="entry name" value="LytR_C"/>
    <property type="match status" value="1"/>
</dbReference>
<feature type="region of interest" description="Disordered" evidence="1">
    <location>
        <begin position="1"/>
        <end position="26"/>
    </location>
</feature>
<name>A0A261G208_9BIFI</name>
<dbReference type="AlphaFoldDB" id="A0A261G208"/>